<feature type="compositionally biased region" description="Basic residues" evidence="1">
    <location>
        <begin position="36"/>
        <end position="47"/>
    </location>
</feature>
<evidence type="ECO:0000256" key="1">
    <source>
        <dbReference type="SAM" id="MobiDB-lite"/>
    </source>
</evidence>
<dbReference type="AlphaFoldDB" id="X1KQH0"/>
<evidence type="ECO:0000313" key="2">
    <source>
        <dbReference type="EMBL" id="GAH92384.1"/>
    </source>
</evidence>
<proteinExistence type="predicted"/>
<dbReference type="EMBL" id="BARV01000050">
    <property type="protein sequence ID" value="GAH92384.1"/>
    <property type="molecule type" value="Genomic_DNA"/>
</dbReference>
<gene>
    <name evidence="2" type="ORF">S06H3_00307</name>
</gene>
<accession>X1KQH0</accession>
<feature type="region of interest" description="Disordered" evidence="1">
    <location>
        <begin position="26"/>
        <end position="47"/>
    </location>
</feature>
<comment type="caution">
    <text evidence="2">The sequence shown here is derived from an EMBL/GenBank/DDBJ whole genome shotgun (WGS) entry which is preliminary data.</text>
</comment>
<reference evidence="2" key="1">
    <citation type="journal article" date="2014" name="Front. Microbiol.">
        <title>High frequency of phylogenetically diverse reductive dehalogenase-homologous genes in deep subseafloor sedimentary metagenomes.</title>
        <authorList>
            <person name="Kawai M."/>
            <person name="Futagami T."/>
            <person name="Toyoda A."/>
            <person name="Takaki Y."/>
            <person name="Nishi S."/>
            <person name="Hori S."/>
            <person name="Arai W."/>
            <person name="Tsubouchi T."/>
            <person name="Morono Y."/>
            <person name="Uchiyama I."/>
            <person name="Ito T."/>
            <person name="Fujiyama A."/>
            <person name="Inagaki F."/>
            <person name="Takami H."/>
        </authorList>
    </citation>
    <scope>NUCLEOTIDE SEQUENCE</scope>
    <source>
        <strain evidence="2">Expedition CK06-06</strain>
    </source>
</reference>
<sequence>MAQPPTTKDQQGFLNALVGLSALAGQSKEETTERTFRRKRRAKKRATSKNEKVFLNALIDFRRHGYSCNCSMNGSWVVLEFYGVSLAFNGFKAAAKALLDLIERWNHESVDSNSK</sequence>
<organism evidence="2">
    <name type="scientific">marine sediment metagenome</name>
    <dbReference type="NCBI Taxonomy" id="412755"/>
    <lineage>
        <taxon>unclassified sequences</taxon>
        <taxon>metagenomes</taxon>
        <taxon>ecological metagenomes</taxon>
    </lineage>
</organism>
<name>X1KQH0_9ZZZZ</name>
<protein>
    <submittedName>
        <fullName evidence="2">Uncharacterized protein</fullName>
    </submittedName>
</protein>